<dbReference type="Gene3D" id="2.60.40.420">
    <property type="entry name" value="Cupredoxins - blue copper proteins"/>
    <property type="match status" value="1"/>
</dbReference>
<keyword evidence="9 15" id="KW-0249">Electron transport</keyword>
<evidence type="ECO:0000256" key="7">
    <source>
        <dbReference type="ARBA" id="ARBA00022723"/>
    </source>
</evidence>
<dbReference type="PATRIC" id="fig|1458461.3.peg.2217"/>
<evidence type="ECO:0000259" key="20">
    <source>
        <dbReference type="PROSITE" id="PS50999"/>
    </source>
</evidence>
<dbReference type="Pfam" id="PF02790">
    <property type="entry name" value="COX2_TM"/>
    <property type="match status" value="1"/>
</dbReference>
<dbReference type="Proteomes" id="UP000032160">
    <property type="component" value="Chromosome I"/>
</dbReference>
<dbReference type="Gene3D" id="1.10.287.90">
    <property type="match status" value="1"/>
</dbReference>
<evidence type="ECO:0000256" key="12">
    <source>
        <dbReference type="ARBA" id="ARBA00023136"/>
    </source>
</evidence>
<evidence type="ECO:0000256" key="8">
    <source>
        <dbReference type="ARBA" id="ARBA00022967"/>
    </source>
</evidence>
<dbReference type="PROSITE" id="PS50999">
    <property type="entry name" value="COX2_TM"/>
    <property type="match status" value="1"/>
</dbReference>
<protein>
    <recommendedName>
        <fullName evidence="16">Cytochrome c oxidase subunit 2</fullName>
        <ecNumber evidence="16">7.1.1.9</ecNumber>
    </recommendedName>
</protein>
<dbReference type="GO" id="GO:0005507">
    <property type="term" value="F:copper ion binding"/>
    <property type="evidence" value="ECO:0007669"/>
    <property type="project" value="InterPro"/>
</dbReference>
<feature type="transmembrane region" description="Helical" evidence="17">
    <location>
        <begin position="95"/>
        <end position="117"/>
    </location>
</feature>
<keyword evidence="21" id="KW-0560">Oxidoreductase</keyword>
<dbReference type="PANTHER" id="PTHR22888">
    <property type="entry name" value="CYTOCHROME C OXIDASE, SUBUNIT II"/>
    <property type="match status" value="1"/>
</dbReference>
<dbReference type="InterPro" id="IPR002429">
    <property type="entry name" value="CcO_II-like_C"/>
</dbReference>
<evidence type="ECO:0000256" key="17">
    <source>
        <dbReference type="SAM" id="Phobius"/>
    </source>
</evidence>
<feature type="domain" description="Cytochrome oxidase subunit II copper A binding" evidence="19">
    <location>
        <begin position="124"/>
        <end position="257"/>
    </location>
</feature>
<organism evidence="21 22">
    <name type="scientific">Candidatus Phaeomarinibacter ectocarpi</name>
    <dbReference type="NCBI Taxonomy" id="1458461"/>
    <lineage>
        <taxon>Bacteria</taxon>
        <taxon>Pseudomonadati</taxon>
        <taxon>Pseudomonadota</taxon>
        <taxon>Alphaproteobacteria</taxon>
        <taxon>Hyphomicrobiales</taxon>
        <taxon>Parvibaculaceae</taxon>
        <taxon>Candidatus Phaeomarinibacter</taxon>
    </lineage>
</organism>
<dbReference type="SUPFAM" id="SSF81464">
    <property type="entry name" value="Cytochrome c oxidase subunit II-like, transmembrane region"/>
    <property type="match status" value="1"/>
</dbReference>
<comment type="function">
    <text evidence="13 16">Subunits I and II form the functional core of the enzyme complex. Electrons originating in cytochrome c are transferred via heme a and Cu(A) to the binuclear center formed by heme a3 and Cu(B).</text>
</comment>
<dbReference type="GO" id="GO:0005886">
    <property type="term" value="C:plasma membrane"/>
    <property type="evidence" value="ECO:0007669"/>
    <property type="project" value="UniProtKB-SubCell"/>
</dbReference>
<dbReference type="GO" id="GO:0016491">
    <property type="term" value="F:oxidoreductase activity"/>
    <property type="evidence" value="ECO:0007669"/>
    <property type="project" value="UniProtKB-KW"/>
</dbReference>
<comment type="subcellular location">
    <subcellularLocation>
        <location evidence="15">Cell membrane</location>
        <topology evidence="15">Multi-pass membrane protein</topology>
    </subcellularLocation>
    <subcellularLocation>
        <location evidence="2">Membrane</location>
        <topology evidence="2">Multi-pass membrane protein</topology>
    </subcellularLocation>
</comment>
<evidence type="ECO:0000256" key="15">
    <source>
        <dbReference type="RuleBase" id="RU000456"/>
    </source>
</evidence>
<keyword evidence="12 17" id="KW-0472">Membrane</keyword>
<reference evidence="21 22" key="1">
    <citation type="journal article" date="2014" name="Front. Genet.">
        <title>Genome and metabolic network of "Candidatus Phaeomarinobacter ectocarpi" Ec32, a new candidate genus of Alphaproteobacteria frequently associated with brown algae.</title>
        <authorList>
            <person name="Dittami S.M."/>
            <person name="Barbeyron T."/>
            <person name="Boyen C."/>
            <person name="Cambefort J."/>
            <person name="Collet G."/>
            <person name="Delage L."/>
            <person name="Gobet A."/>
            <person name="Groisillier A."/>
            <person name="Leblanc C."/>
            <person name="Michel G."/>
            <person name="Scornet D."/>
            <person name="Siegel A."/>
            <person name="Tapia J.E."/>
            <person name="Tonon T."/>
        </authorList>
    </citation>
    <scope>NUCLEOTIDE SEQUENCE [LARGE SCALE GENOMIC DNA]</scope>
    <source>
        <strain evidence="21 22">Ec32</strain>
    </source>
</reference>
<evidence type="ECO:0000313" key="22">
    <source>
        <dbReference type="Proteomes" id="UP000032160"/>
    </source>
</evidence>
<name>X5MMH1_9HYPH</name>
<dbReference type="PROSITE" id="PS50857">
    <property type="entry name" value="COX2_CUA"/>
    <property type="match status" value="1"/>
</dbReference>
<evidence type="ECO:0000256" key="6">
    <source>
        <dbReference type="ARBA" id="ARBA00022692"/>
    </source>
</evidence>
<evidence type="ECO:0000259" key="19">
    <source>
        <dbReference type="PROSITE" id="PS50857"/>
    </source>
</evidence>
<dbReference type="InterPro" id="IPR011759">
    <property type="entry name" value="Cyt_c_oxidase_su2_TM_dom"/>
</dbReference>
<evidence type="ECO:0000256" key="10">
    <source>
        <dbReference type="ARBA" id="ARBA00022989"/>
    </source>
</evidence>
<dbReference type="InterPro" id="IPR014222">
    <property type="entry name" value="Cyt_c_oxidase_su2"/>
</dbReference>
<dbReference type="HOGENOM" id="CLU_036876_2_0_5"/>
<dbReference type="EMBL" id="HG966617">
    <property type="protein sequence ID" value="CDO60425.1"/>
    <property type="molecule type" value="Genomic_DNA"/>
</dbReference>
<feature type="domain" description="Cytochrome oxidase subunit II transmembrane region profile" evidence="20">
    <location>
        <begin position="28"/>
        <end position="123"/>
    </location>
</feature>
<feature type="chain" id="PRO_5004958979" description="Cytochrome c oxidase subunit 2" evidence="18">
    <location>
        <begin position="27"/>
        <end position="284"/>
    </location>
</feature>
<dbReference type="FunFam" id="2.60.40.420:FF:000001">
    <property type="entry name" value="Cytochrome c oxidase subunit 2"/>
    <property type="match status" value="1"/>
</dbReference>
<evidence type="ECO:0000256" key="1">
    <source>
        <dbReference type="ARBA" id="ARBA00001971"/>
    </source>
</evidence>
<dbReference type="GO" id="GO:0042773">
    <property type="term" value="P:ATP synthesis coupled electron transport"/>
    <property type="evidence" value="ECO:0007669"/>
    <property type="project" value="TreeGrafter"/>
</dbReference>
<dbReference type="RefSeq" id="WP_171815895.1">
    <property type="nucleotide sequence ID" value="NZ_HG966617.1"/>
</dbReference>
<evidence type="ECO:0000256" key="2">
    <source>
        <dbReference type="ARBA" id="ARBA00004141"/>
    </source>
</evidence>
<accession>X5MMH1</accession>
<dbReference type="PRINTS" id="PR01166">
    <property type="entry name" value="CYCOXIDASEII"/>
</dbReference>
<keyword evidence="4 15" id="KW-0813">Transport</keyword>
<evidence type="ECO:0000256" key="16">
    <source>
        <dbReference type="RuleBase" id="RU004024"/>
    </source>
</evidence>
<dbReference type="CDD" id="cd13912">
    <property type="entry name" value="CcO_II_C"/>
    <property type="match status" value="1"/>
</dbReference>
<evidence type="ECO:0000256" key="14">
    <source>
        <dbReference type="ARBA" id="ARBA00047816"/>
    </source>
</evidence>
<dbReference type="SUPFAM" id="SSF49503">
    <property type="entry name" value="Cupredoxins"/>
    <property type="match status" value="1"/>
</dbReference>
<dbReference type="InterPro" id="IPR036257">
    <property type="entry name" value="Cyt_c_oxidase_su2_TM_sf"/>
</dbReference>
<dbReference type="InterPro" id="IPR045187">
    <property type="entry name" value="CcO_II"/>
</dbReference>
<evidence type="ECO:0000256" key="9">
    <source>
        <dbReference type="ARBA" id="ARBA00022982"/>
    </source>
</evidence>
<comment type="cofactor">
    <cofactor evidence="16">
        <name>Cu cation</name>
        <dbReference type="ChEBI" id="CHEBI:23378"/>
    </cofactor>
    <text evidence="16">Binds a copper A center.</text>
</comment>
<keyword evidence="22" id="KW-1185">Reference proteome</keyword>
<proteinExistence type="inferred from homology"/>
<dbReference type="PANTHER" id="PTHR22888:SF9">
    <property type="entry name" value="CYTOCHROME C OXIDASE SUBUNIT 2"/>
    <property type="match status" value="1"/>
</dbReference>
<feature type="signal peptide" evidence="18">
    <location>
        <begin position="1"/>
        <end position="26"/>
    </location>
</feature>
<comment type="cofactor">
    <cofactor evidence="1">
        <name>heme</name>
        <dbReference type="ChEBI" id="CHEBI:30413"/>
    </cofactor>
</comment>
<dbReference type="NCBIfam" id="TIGR02866">
    <property type="entry name" value="CoxB"/>
    <property type="match status" value="1"/>
</dbReference>
<evidence type="ECO:0000256" key="13">
    <source>
        <dbReference type="ARBA" id="ARBA00024688"/>
    </source>
</evidence>
<keyword evidence="11 16" id="KW-0186">Copper</keyword>
<dbReference type="STRING" id="1458461.BN1012_Phect2212"/>
<sequence>MATYLPKIFMGLAFLAAMIIAGTAGAAQPEPWQMGFQPAASPVMESINSFHNFLLWIITAITLFVLALLLYCMVRFNAKANPVPSKTSHNTTIEVLWTVIPVLILVAIAIPSFRLLYLEAVVPESEVTIKATGYQWYWGYSYPDNGDFEYFANMIEEPDLAPGQPRLLATDTKVVVPVDTNVRVIVTAADVIHNWAMPAFGVKMDAVPGRLNETWFNASETGIYYGQCSELCGVRHAFMPIEVHVVEKDDFNAWVASAEEEYALNGTIPDSPLDQQTLLADARN</sequence>
<dbReference type="GO" id="GO:0004129">
    <property type="term" value="F:cytochrome-c oxidase activity"/>
    <property type="evidence" value="ECO:0007669"/>
    <property type="project" value="UniProtKB-EC"/>
</dbReference>
<evidence type="ECO:0000256" key="11">
    <source>
        <dbReference type="ARBA" id="ARBA00023008"/>
    </source>
</evidence>
<gene>
    <name evidence="21" type="ORF">BN1012_Phect2212</name>
</gene>
<evidence type="ECO:0000256" key="5">
    <source>
        <dbReference type="ARBA" id="ARBA00022660"/>
    </source>
</evidence>
<keyword evidence="8" id="KW-1278">Translocase</keyword>
<dbReference type="AlphaFoldDB" id="X5MMH1"/>
<keyword evidence="7 16" id="KW-0479">Metal-binding</keyword>
<dbReference type="PROSITE" id="PS00078">
    <property type="entry name" value="COX2"/>
    <property type="match status" value="1"/>
</dbReference>
<keyword evidence="6 15" id="KW-0812">Transmembrane</keyword>
<evidence type="ECO:0000256" key="4">
    <source>
        <dbReference type="ARBA" id="ARBA00022448"/>
    </source>
</evidence>
<comment type="catalytic activity">
    <reaction evidence="14 16">
        <text>4 Fe(II)-[cytochrome c] + O2 + 8 H(+)(in) = 4 Fe(III)-[cytochrome c] + 2 H2O + 4 H(+)(out)</text>
        <dbReference type="Rhea" id="RHEA:11436"/>
        <dbReference type="Rhea" id="RHEA-COMP:10350"/>
        <dbReference type="Rhea" id="RHEA-COMP:14399"/>
        <dbReference type="ChEBI" id="CHEBI:15377"/>
        <dbReference type="ChEBI" id="CHEBI:15378"/>
        <dbReference type="ChEBI" id="CHEBI:15379"/>
        <dbReference type="ChEBI" id="CHEBI:29033"/>
        <dbReference type="ChEBI" id="CHEBI:29034"/>
        <dbReference type="EC" id="7.1.1.9"/>
    </reaction>
</comment>
<dbReference type="InterPro" id="IPR001505">
    <property type="entry name" value="Copper_CuA"/>
</dbReference>
<keyword evidence="5 15" id="KW-0679">Respiratory chain</keyword>
<evidence type="ECO:0000256" key="18">
    <source>
        <dbReference type="SAM" id="SignalP"/>
    </source>
</evidence>
<dbReference type="Pfam" id="PF00116">
    <property type="entry name" value="COX2"/>
    <property type="match status" value="1"/>
</dbReference>
<dbReference type="InterPro" id="IPR008972">
    <property type="entry name" value="Cupredoxin"/>
</dbReference>
<comment type="similarity">
    <text evidence="3 15">Belongs to the cytochrome c oxidase subunit 2 family.</text>
</comment>
<keyword evidence="10 17" id="KW-1133">Transmembrane helix</keyword>
<dbReference type="InterPro" id="IPR034210">
    <property type="entry name" value="CcO_II_C"/>
</dbReference>
<feature type="transmembrane region" description="Helical" evidence="17">
    <location>
        <begin position="53"/>
        <end position="74"/>
    </location>
</feature>
<dbReference type="KEGG" id="pect:BN1012_Phect2212"/>
<keyword evidence="18" id="KW-0732">Signal</keyword>
<evidence type="ECO:0000313" key="21">
    <source>
        <dbReference type="EMBL" id="CDO60425.1"/>
    </source>
</evidence>
<evidence type="ECO:0000256" key="3">
    <source>
        <dbReference type="ARBA" id="ARBA00007866"/>
    </source>
</evidence>
<dbReference type="EC" id="7.1.1.9" evidence="16"/>